<keyword evidence="3" id="KW-1185">Reference proteome</keyword>
<accession>A0A6A6B3A8</accession>
<evidence type="ECO:0000313" key="3">
    <source>
        <dbReference type="Proteomes" id="UP000799438"/>
    </source>
</evidence>
<proteinExistence type="predicted"/>
<dbReference type="EMBL" id="ML995499">
    <property type="protein sequence ID" value="KAF2137863.1"/>
    <property type="molecule type" value="Genomic_DNA"/>
</dbReference>
<dbReference type="GeneID" id="54299967"/>
<name>A0A6A6B3A8_9PEZI</name>
<dbReference type="AlphaFoldDB" id="A0A6A6B3A8"/>
<dbReference type="RefSeq" id="XP_033393578.1">
    <property type="nucleotide sequence ID" value="XM_033542470.1"/>
</dbReference>
<evidence type="ECO:0008006" key="4">
    <source>
        <dbReference type="Google" id="ProtNLM"/>
    </source>
</evidence>
<dbReference type="Proteomes" id="UP000799438">
    <property type="component" value="Unassembled WGS sequence"/>
</dbReference>
<evidence type="ECO:0000313" key="2">
    <source>
        <dbReference type="EMBL" id="KAF2137863.1"/>
    </source>
</evidence>
<sequence>MPKPLAAEVYYTKHRGWCWPSDATGYLFKETIIVKRGKEKVVVSAHGEKKGPKHLFPGTQILSHVDRPFKTVGGTMGRHRLTTAQSFLDGSRFHDQAFILSTWLSRALDGFFRTIFADLPKDVQGHATEVIGAIQALQHVPAKHHLRITPEFPWHVESVLTHTGLPAFEDYAQDLLKRNLHRLARISPLEDGECVVCMAPFQRMDPERVALVGDDSVVEEGEVDEEGVEAPPAVYPETDPDLAHVAVCLPCGHALCRLCFVLHMWREQKGGVLECEGERSLARLGRRLVRRERQTAPSHSQAPFTGRPAIPQPEDDVTLIRDVTGLIVIFDAPYFLHLPEERLHTAVLCRWFAAGLVHAMLLEKAGPYDHVLLSPFLIYAFRRILPAISSDVLNGAAYTYYMLELDQFTECPTRLQEEGSRSCPICAGTFNSRIHMAVRMRCCNTLVCTKCTAMAHQLRKVP</sequence>
<evidence type="ECO:0000256" key="1">
    <source>
        <dbReference type="SAM" id="MobiDB-lite"/>
    </source>
</evidence>
<protein>
    <recommendedName>
        <fullName evidence="4">RING-type domain-containing protein</fullName>
    </recommendedName>
</protein>
<feature type="region of interest" description="Disordered" evidence="1">
    <location>
        <begin position="291"/>
        <end position="313"/>
    </location>
</feature>
<gene>
    <name evidence="2" type="ORF">K452DRAFT_301591</name>
</gene>
<organism evidence="2 3">
    <name type="scientific">Aplosporella prunicola CBS 121167</name>
    <dbReference type="NCBI Taxonomy" id="1176127"/>
    <lineage>
        <taxon>Eukaryota</taxon>
        <taxon>Fungi</taxon>
        <taxon>Dikarya</taxon>
        <taxon>Ascomycota</taxon>
        <taxon>Pezizomycotina</taxon>
        <taxon>Dothideomycetes</taxon>
        <taxon>Dothideomycetes incertae sedis</taxon>
        <taxon>Botryosphaeriales</taxon>
        <taxon>Aplosporellaceae</taxon>
        <taxon>Aplosporella</taxon>
    </lineage>
</organism>
<reference evidence="2" key="1">
    <citation type="journal article" date="2020" name="Stud. Mycol.">
        <title>101 Dothideomycetes genomes: a test case for predicting lifestyles and emergence of pathogens.</title>
        <authorList>
            <person name="Haridas S."/>
            <person name="Albert R."/>
            <person name="Binder M."/>
            <person name="Bloem J."/>
            <person name="Labutti K."/>
            <person name="Salamov A."/>
            <person name="Andreopoulos B."/>
            <person name="Baker S."/>
            <person name="Barry K."/>
            <person name="Bills G."/>
            <person name="Bluhm B."/>
            <person name="Cannon C."/>
            <person name="Castanera R."/>
            <person name="Culley D."/>
            <person name="Daum C."/>
            <person name="Ezra D."/>
            <person name="Gonzalez J."/>
            <person name="Henrissat B."/>
            <person name="Kuo A."/>
            <person name="Liang C."/>
            <person name="Lipzen A."/>
            <person name="Lutzoni F."/>
            <person name="Magnuson J."/>
            <person name="Mondo S."/>
            <person name="Nolan M."/>
            <person name="Ohm R."/>
            <person name="Pangilinan J."/>
            <person name="Park H.-J."/>
            <person name="Ramirez L."/>
            <person name="Alfaro M."/>
            <person name="Sun H."/>
            <person name="Tritt A."/>
            <person name="Yoshinaga Y."/>
            <person name="Zwiers L.-H."/>
            <person name="Turgeon B."/>
            <person name="Goodwin S."/>
            <person name="Spatafora J."/>
            <person name="Crous P."/>
            <person name="Grigoriev I."/>
        </authorList>
    </citation>
    <scope>NUCLEOTIDE SEQUENCE</scope>
    <source>
        <strain evidence="2">CBS 121167</strain>
    </source>
</reference>